<feature type="compositionally biased region" description="Basic and acidic residues" evidence="3">
    <location>
        <begin position="12"/>
        <end position="21"/>
    </location>
</feature>
<feature type="domain" description="HTH tetR-type" evidence="4">
    <location>
        <begin position="21"/>
        <end position="80"/>
    </location>
</feature>
<name>A0ABY8H3A9_9MICC</name>
<sequence>MNTHEAINSDGRNTRWDQHRRERRDELIKSARAAVHDLGPSASMDEIAAHAGTSKSVFYRYFGDKNGLQRAVGEKATEFVATELLRAARGKDNPLEALQTMIRIYLELAESSPNVYTFSTESDGETSEFFSGIADVMSTIHERFVVETKPEHRENMAARVSATYWSTAAIGFIRHAGEQWLTEPPHEDRPTAPQLARYITRWLVQGFQPSRTIQPTTPPRHA</sequence>
<dbReference type="EMBL" id="CP121252">
    <property type="protein sequence ID" value="WFP15329.1"/>
    <property type="molecule type" value="Genomic_DNA"/>
</dbReference>
<feature type="region of interest" description="Disordered" evidence="3">
    <location>
        <begin position="1"/>
        <end position="21"/>
    </location>
</feature>
<keyword evidence="6" id="KW-1185">Reference proteome</keyword>
<dbReference type="Proteomes" id="UP001219037">
    <property type="component" value="Chromosome"/>
</dbReference>
<evidence type="ECO:0000313" key="5">
    <source>
        <dbReference type="EMBL" id="WFP15329.1"/>
    </source>
</evidence>
<gene>
    <name evidence="5" type="ORF">P8192_07775</name>
</gene>
<dbReference type="SUPFAM" id="SSF46689">
    <property type="entry name" value="Homeodomain-like"/>
    <property type="match status" value="1"/>
</dbReference>
<dbReference type="Gene3D" id="1.10.357.10">
    <property type="entry name" value="Tetracycline Repressor, domain 2"/>
    <property type="match status" value="1"/>
</dbReference>
<evidence type="ECO:0000259" key="4">
    <source>
        <dbReference type="PROSITE" id="PS50977"/>
    </source>
</evidence>
<dbReference type="RefSeq" id="WP_278155947.1">
    <property type="nucleotide sequence ID" value="NZ_CP121252.1"/>
</dbReference>
<reference evidence="5 6" key="1">
    <citation type="submission" date="2023-04" db="EMBL/GenBank/DDBJ databases">
        <title>Funneling lignin-derived compounds into biodiesel using alkali-halophilic Citricoccus sp. P2.</title>
        <authorList>
            <person name="Luo C.-B."/>
        </authorList>
    </citation>
    <scope>NUCLEOTIDE SEQUENCE [LARGE SCALE GENOMIC DNA]</scope>
    <source>
        <strain evidence="5 6">P2</strain>
    </source>
</reference>
<dbReference type="Pfam" id="PF00440">
    <property type="entry name" value="TetR_N"/>
    <property type="match status" value="1"/>
</dbReference>
<protein>
    <submittedName>
        <fullName evidence="5">TetR/AcrR family transcriptional regulator</fullName>
    </submittedName>
</protein>
<keyword evidence="1 2" id="KW-0238">DNA-binding</keyword>
<dbReference type="SUPFAM" id="SSF48498">
    <property type="entry name" value="Tetracyclin repressor-like, C-terminal domain"/>
    <property type="match status" value="1"/>
</dbReference>
<dbReference type="PANTHER" id="PTHR30055">
    <property type="entry name" value="HTH-TYPE TRANSCRIPTIONAL REGULATOR RUTR"/>
    <property type="match status" value="1"/>
</dbReference>
<proteinExistence type="predicted"/>
<accession>A0ABY8H3A9</accession>
<evidence type="ECO:0000313" key="6">
    <source>
        <dbReference type="Proteomes" id="UP001219037"/>
    </source>
</evidence>
<dbReference type="PANTHER" id="PTHR30055:SF160">
    <property type="entry name" value="TRANSCRIPTIONAL REGULATORY PROTEIN (PROBABLY ASNC-FAMILY)-RELATED"/>
    <property type="match status" value="1"/>
</dbReference>
<dbReference type="InterPro" id="IPR009057">
    <property type="entry name" value="Homeodomain-like_sf"/>
</dbReference>
<evidence type="ECO:0000256" key="3">
    <source>
        <dbReference type="SAM" id="MobiDB-lite"/>
    </source>
</evidence>
<feature type="DNA-binding region" description="H-T-H motif" evidence="2">
    <location>
        <begin position="43"/>
        <end position="62"/>
    </location>
</feature>
<organism evidence="5 6">
    <name type="scientific">Citricoccus muralis</name>
    <dbReference type="NCBI Taxonomy" id="169134"/>
    <lineage>
        <taxon>Bacteria</taxon>
        <taxon>Bacillati</taxon>
        <taxon>Actinomycetota</taxon>
        <taxon>Actinomycetes</taxon>
        <taxon>Micrococcales</taxon>
        <taxon>Micrococcaceae</taxon>
        <taxon>Citricoccus</taxon>
    </lineage>
</organism>
<evidence type="ECO:0000256" key="1">
    <source>
        <dbReference type="ARBA" id="ARBA00023125"/>
    </source>
</evidence>
<dbReference type="InterPro" id="IPR036271">
    <property type="entry name" value="Tet_transcr_reg_TetR-rel_C_sf"/>
</dbReference>
<dbReference type="PROSITE" id="PS50977">
    <property type="entry name" value="HTH_TETR_2"/>
    <property type="match status" value="1"/>
</dbReference>
<dbReference type="InterPro" id="IPR001647">
    <property type="entry name" value="HTH_TetR"/>
</dbReference>
<dbReference type="InterPro" id="IPR050109">
    <property type="entry name" value="HTH-type_TetR-like_transc_reg"/>
</dbReference>
<evidence type="ECO:0000256" key="2">
    <source>
        <dbReference type="PROSITE-ProRule" id="PRU00335"/>
    </source>
</evidence>